<dbReference type="GO" id="GO:0070981">
    <property type="term" value="P:L-asparagine biosynthetic process"/>
    <property type="evidence" value="ECO:0007669"/>
    <property type="project" value="UniProtKB-UniRule"/>
</dbReference>
<dbReference type="GO" id="GO:0004071">
    <property type="term" value="F:aspartate-ammonia ligase activity"/>
    <property type="evidence" value="ECO:0007669"/>
    <property type="project" value="UniProtKB-UniRule"/>
</dbReference>
<evidence type="ECO:0000256" key="5">
    <source>
        <dbReference type="ARBA" id="ARBA00022840"/>
    </source>
</evidence>
<sequence length="345" mass="39755">MSYLIEPKQYCPILDLQQTEMGIKQIKDFFQQNLSSELRLRRVTAPLFVLKGMGINDDLNGVERAVTFPIKDMGDERAEIVHSLAKWKRLTLADYKIQECYGIYTDMNAIRADEELGNLHSLYVDQWDWEMVMSQDNRNLDFLKEVVRRIYAALVRTEYMVYEMFPAITPILPKEITFIHSEELLQLYPDMDEKERENTITQKHGAVFIIGIGGELSNGKKHDGRAPDYDDWTSTSENGYKGLNGDLLVWNPILDKAMELSSMGIRVNKEVLLKQLEISGQEDRKELYFHRRLLNGELPQSIGGGIGQSRLCMFYLRKGHIGEIQAGIWPKDMRVKAESLGMPLI</sequence>
<comment type="similarity">
    <text evidence="7">Belongs to the class-II aminoacyl-tRNA synthetase family. AsnA subfamily.</text>
</comment>
<gene>
    <name evidence="7" type="primary">asnA</name>
    <name evidence="10" type="ORF">E2605_08150</name>
</gene>
<comment type="caution">
    <text evidence="10">The sequence shown here is derived from an EMBL/GenBank/DDBJ whole genome shotgun (WGS) entry which is preliminary data.</text>
</comment>
<dbReference type="Gene3D" id="3.30.930.10">
    <property type="entry name" value="Bira Bifunctional Protein, Domain 2"/>
    <property type="match status" value="1"/>
</dbReference>
<evidence type="ECO:0000256" key="1">
    <source>
        <dbReference type="ARBA" id="ARBA00022490"/>
    </source>
</evidence>
<keyword evidence="2 7" id="KW-0436">Ligase</keyword>
<dbReference type="UniPathway" id="UPA00134">
    <property type="reaction ID" value="UER00194"/>
</dbReference>
<dbReference type="SUPFAM" id="SSF55681">
    <property type="entry name" value="Class II aaRS and biotin synthetases"/>
    <property type="match status" value="1"/>
</dbReference>
<protein>
    <recommendedName>
        <fullName evidence="7 8">Aspartate--ammonia ligase</fullName>
        <ecNumber evidence="7 8">6.3.1.1</ecNumber>
    </recommendedName>
    <alternativeName>
        <fullName evidence="7">Asparagine synthetase A</fullName>
    </alternativeName>
</protein>
<evidence type="ECO:0000256" key="8">
    <source>
        <dbReference type="NCBIfam" id="TIGR00669"/>
    </source>
</evidence>
<dbReference type="PIRSF" id="PIRSF001555">
    <property type="entry name" value="Asp_ammon_ligase"/>
    <property type="match status" value="1"/>
</dbReference>
<dbReference type="InterPro" id="IPR006195">
    <property type="entry name" value="aa-tRNA-synth_II"/>
</dbReference>
<evidence type="ECO:0000256" key="6">
    <source>
        <dbReference type="ARBA" id="ARBA00022888"/>
    </source>
</evidence>
<dbReference type="PANTHER" id="PTHR30073">
    <property type="entry name" value="ASPARTATE--AMMONIA LIGASE"/>
    <property type="match status" value="1"/>
</dbReference>
<evidence type="ECO:0000256" key="2">
    <source>
        <dbReference type="ARBA" id="ARBA00022598"/>
    </source>
</evidence>
<evidence type="ECO:0000313" key="11">
    <source>
        <dbReference type="Proteomes" id="UP000297861"/>
    </source>
</evidence>
<name>A0A4Y8L3E0_9BACT</name>
<dbReference type="NCBIfam" id="TIGR00669">
    <property type="entry name" value="asnA"/>
    <property type="match status" value="1"/>
</dbReference>
<dbReference type="GO" id="GO:0005829">
    <property type="term" value="C:cytosol"/>
    <property type="evidence" value="ECO:0007669"/>
    <property type="project" value="TreeGrafter"/>
</dbReference>
<dbReference type="STRING" id="1121485.GCA_000426485_02132"/>
<dbReference type="CDD" id="cd00645">
    <property type="entry name" value="AsnA"/>
    <property type="match status" value="1"/>
</dbReference>
<keyword evidence="1 7" id="KW-0963">Cytoplasm</keyword>
<keyword evidence="6 7" id="KW-0061">Asparagine biosynthesis</keyword>
<dbReference type="InterPro" id="IPR045864">
    <property type="entry name" value="aa-tRNA-synth_II/BPL/LPL"/>
</dbReference>
<keyword evidence="11" id="KW-1185">Reference proteome</keyword>
<keyword evidence="5 7" id="KW-0067">ATP-binding</keyword>
<dbReference type="EMBL" id="SOML01000004">
    <property type="protein sequence ID" value="TFD96781.1"/>
    <property type="molecule type" value="Genomic_DNA"/>
</dbReference>
<keyword evidence="3 7" id="KW-0028">Amino-acid biosynthesis</keyword>
<dbReference type="AlphaFoldDB" id="A0A4Y8L3E0"/>
<comment type="pathway">
    <text evidence="7">Amino-acid biosynthesis; L-asparagine biosynthesis; L-asparagine from L-aspartate (ammonia route): step 1/1.</text>
</comment>
<evidence type="ECO:0000256" key="7">
    <source>
        <dbReference type="HAMAP-Rule" id="MF_00555"/>
    </source>
</evidence>
<evidence type="ECO:0000256" key="3">
    <source>
        <dbReference type="ARBA" id="ARBA00022605"/>
    </source>
</evidence>
<dbReference type="HAMAP" id="MF_00555">
    <property type="entry name" value="AsnA"/>
    <property type="match status" value="1"/>
</dbReference>
<evidence type="ECO:0000313" key="10">
    <source>
        <dbReference type="EMBL" id="TFD96781.1"/>
    </source>
</evidence>
<evidence type="ECO:0000259" key="9">
    <source>
        <dbReference type="PROSITE" id="PS50862"/>
    </source>
</evidence>
<dbReference type="RefSeq" id="WP_026626071.1">
    <property type="nucleotide sequence ID" value="NZ_JAWZLG010000022.1"/>
</dbReference>
<dbReference type="PROSITE" id="PS50862">
    <property type="entry name" value="AA_TRNA_LIGASE_II"/>
    <property type="match status" value="1"/>
</dbReference>
<feature type="domain" description="Aminoacyl-transfer RNA synthetases class-II family profile" evidence="9">
    <location>
        <begin position="103"/>
        <end position="330"/>
    </location>
</feature>
<comment type="subcellular location">
    <subcellularLocation>
        <location evidence="7">Cytoplasm</location>
    </subcellularLocation>
</comment>
<dbReference type="GO" id="GO:0005524">
    <property type="term" value="F:ATP binding"/>
    <property type="evidence" value="ECO:0007669"/>
    <property type="project" value="UniProtKB-UniRule"/>
</dbReference>
<dbReference type="PANTHER" id="PTHR30073:SF5">
    <property type="entry name" value="ASPARTATE--AMMONIA LIGASE"/>
    <property type="match status" value="1"/>
</dbReference>
<dbReference type="OrthoDB" id="9766088at2"/>
<dbReference type="InterPro" id="IPR004618">
    <property type="entry name" value="AsnA"/>
</dbReference>
<dbReference type="Proteomes" id="UP000297861">
    <property type="component" value="Unassembled WGS sequence"/>
</dbReference>
<proteinExistence type="inferred from homology"/>
<evidence type="ECO:0000256" key="4">
    <source>
        <dbReference type="ARBA" id="ARBA00022741"/>
    </source>
</evidence>
<organism evidence="10 11">
    <name type="scientific">Dysgonomonas capnocytophagoides</name>
    <dbReference type="NCBI Taxonomy" id="45254"/>
    <lineage>
        <taxon>Bacteria</taxon>
        <taxon>Pseudomonadati</taxon>
        <taxon>Bacteroidota</taxon>
        <taxon>Bacteroidia</taxon>
        <taxon>Bacteroidales</taxon>
        <taxon>Dysgonomonadaceae</taxon>
        <taxon>Dysgonomonas</taxon>
    </lineage>
</organism>
<dbReference type="EC" id="6.3.1.1" evidence="7 8"/>
<keyword evidence="4 7" id="KW-0547">Nucleotide-binding</keyword>
<reference evidence="10 11" key="1">
    <citation type="submission" date="2019-03" db="EMBL/GenBank/DDBJ databases">
        <title>San Antonio Military Medical Center submission to MRSN (WRAIR), pending publication.</title>
        <authorList>
            <person name="Blyth D.M."/>
            <person name="Mccarthy S.L."/>
            <person name="Schall S.E."/>
            <person name="Stam J.A."/>
            <person name="Ong A.C."/>
            <person name="Mcgann P.T."/>
        </authorList>
    </citation>
    <scope>NUCLEOTIDE SEQUENCE [LARGE SCALE GENOMIC DNA]</scope>
    <source>
        <strain evidence="10 11">MRSN571793</strain>
    </source>
</reference>
<comment type="catalytic activity">
    <reaction evidence="7">
        <text>L-aspartate + NH4(+) + ATP = L-asparagine + AMP + diphosphate + H(+)</text>
        <dbReference type="Rhea" id="RHEA:11372"/>
        <dbReference type="ChEBI" id="CHEBI:15378"/>
        <dbReference type="ChEBI" id="CHEBI:28938"/>
        <dbReference type="ChEBI" id="CHEBI:29991"/>
        <dbReference type="ChEBI" id="CHEBI:30616"/>
        <dbReference type="ChEBI" id="CHEBI:33019"/>
        <dbReference type="ChEBI" id="CHEBI:58048"/>
        <dbReference type="ChEBI" id="CHEBI:456215"/>
        <dbReference type="EC" id="6.3.1.1"/>
    </reaction>
</comment>
<dbReference type="Pfam" id="PF03590">
    <property type="entry name" value="AsnA"/>
    <property type="match status" value="1"/>
</dbReference>
<accession>A0A4Y8L3E0</accession>